<comment type="caution">
    <text evidence="6">The sequence shown here is derived from an EMBL/GenBank/DDBJ whole genome shotgun (WGS) entry which is preliminary data.</text>
</comment>
<keyword evidence="3" id="KW-0378">Hydrolase</keyword>
<dbReference type="Gene3D" id="3.40.395.10">
    <property type="entry name" value="Adenoviral Proteinase, Chain A"/>
    <property type="match status" value="1"/>
</dbReference>
<name>A0A565AWD4_9BRAS</name>
<accession>A0A565AWD4</accession>
<evidence type="ECO:0000256" key="2">
    <source>
        <dbReference type="ARBA" id="ARBA00022670"/>
    </source>
</evidence>
<reference evidence="6" key="1">
    <citation type="submission" date="2019-07" db="EMBL/GenBank/DDBJ databases">
        <authorList>
            <person name="Dittberner H."/>
        </authorList>
    </citation>
    <scope>NUCLEOTIDE SEQUENCE [LARGE SCALE GENOMIC DNA]</scope>
</reference>
<evidence type="ECO:0000259" key="5">
    <source>
        <dbReference type="Pfam" id="PF02902"/>
    </source>
</evidence>
<dbReference type="EMBL" id="CABITT030000002">
    <property type="protein sequence ID" value="VVA93716.1"/>
    <property type="molecule type" value="Genomic_DNA"/>
</dbReference>
<dbReference type="Pfam" id="PF02902">
    <property type="entry name" value="Peptidase_C48"/>
    <property type="match status" value="1"/>
</dbReference>
<dbReference type="OrthoDB" id="1114153at2759"/>
<feature type="region of interest" description="Disordered" evidence="4">
    <location>
        <begin position="197"/>
        <end position="241"/>
    </location>
</feature>
<keyword evidence="2" id="KW-0645">Protease</keyword>
<feature type="domain" description="Ubiquitin-like protease family profile" evidence="5">
    <location>
        <begin position="546"/>
        <end position="640"/>
    </location>
</feature>
<feature type="compositionally biased region" description="Polar residues" evidence="4">
    <location>
        <begin position="205"/>
        <end position="227"/>
    </location>
</feature>
<protein>
    <recommendedName>
        <fullName evidence="5">Ubiquitin-like protease family profile domain-containing protein</fullName>
    </recommendedName>
</protein>
<comment type="similarity">
    <text evidence="1">Belongs to the peptidase C48 family.</text>
</comment>
<gene>
    <name evidence="6" type="ORF">ANE_LOCUS4161</name>
</gene>
<dbReference type="Proteomes" id="UP000489600">
    <property type="component" value="Unassembled WGS sequence"/>
</dbReference>
<organism evidence="6 7">
    <name type="scientific">Arabis nemorensis</name>
    <dbReference type="NCBI Taxonomy" id="586526"/>
    <lineage>
        <taxon>Eukaryota</taxon>
        <taxon>Viridiplantae</taxon>
        <taxon>Streptophyta</taxon>
        <taxon>Embryophyta</taxon>
        <taxon>Tracheophyta</taxon>
        <taxon>Spermatophyta</taxon>
        <taxon>Magnoliopsida</taxon>
        <taxon>eudicotyledons</taxon>
        <taxon>Gunneridae</taxon>
        <taxon>Pentapetalae</taxon>
        <taxon>rosids</taxon>
        <taxon>malvids</taxon>
        <taxon>Brassicales</taxon>
        <taxon>Brassicaceae</taxon>
        <taxon>Arabideae</taxon>
        <taxon>Arabis</taxon>
    </lineage>
</organism>
<feature type="region of interest" description="Disordered" evidence="4">
    <location>
        <begin position="365"/>
        <end position="456"/>
    </location>
</feature>
<evidence type="ECO:0000256" key="3">
    <source>
        <dbReference type="ARBA" id="ARBA00022801"/>
    </source>
</evidence>
<dbReference type="AlphaFoldDB" id="A0A565AWD4"/>
<feature type="compositionally biased region" description="Basic residues" evidence="4">
    <location>
        <begin position="228"/>
        <end position="237"/>
    </location>
</feature>
<dbReference type="SUPFAM" id="SSF54001">
    <property type="entry name" value="Cysteine proteinases"/>
    <property type="match status" value="1"/>
</dbReference>
<sequence length="647" mass="72212">MDLEKSGNVLVDSILHADDPAPEDSFMWKDDAVDSCVVYVEKLLKDGLEFDDKNWLGGEVSEKKGKKTEQKSLIEGWERSLSGKSPLMKAMMMMTLYNHSREPKEKKTVGDYREKQRTSKIDNDVRGEENVLHGHNSSSHQAPSIIAELRHGLLLQRQHTDNAVEGLKNFIEKKISEALTNIIDLFEALSPIVHHSTRRAKSRVTNRNGPSPSVPTHSGLRSSTQAKISKRYCKKTRPSTSDTYVHKPNVFVLQPMMDVQQPVDDIHSMEDSNKQPPSSFLAAELPDLPMLDDETIPLNTDDVPHTSVLNVRTSDEDTDKLLVKETAGDVTDASSKEAQVEDAYKDMDVGDVRLSSTLNVRTAEDKEAQLQDGSQPRVDVQPPQAVNVSTSAEHKENDLQDGSPGDVRTSAKGKETGDVRVSSPVNVRTSSPDKEAEVPVEDGFKVDSKEESEDKSPTRIIDNVLQNLNCGVLDGGEAVKDVQRQDSRRNFLIRIRIPTAKMQEYVATMQKPKPVPAGSCQYNPFCGMNLDHFSKLNDVLGVEERNNIVKKLIQPVLVLLPYLLKDVFKGNRKLDLSLTPYSYVRPSNVPQNIRIGDCGPLAMKYIELKAFNSSFDTLANFDDEAVDNLRMQLAFDVFEFGIHPIPL</sequence>
<evidence type="ECO:0000313" key="7">
    <source>
        <dbReference type="Proteomes" id="UP000489600"/>
    </source>
</evidence>
<dbReference type="GO" id="GO:0008234">
    <property type="term" value="F:cysteine-type peptidase activity"/>
    <property type="evidence" value="ECO:0007669"/>
    <property type="project" value="InterPro"/>
</dbReference>
<keyword evidence="7" id="KW-1185">Reference proteome</keyword>
<proteinExistence type="inferred from homology"/>
<dbReference type="InterPro" id="IPR038765">
    <property type="entry name" value="Papain-like_cys_pep_sf"/>
</dbReference>
<dbReference type="GO" id="GO:0006508">
    <property type="term" value="P:proteolysis"/>
    <property type="evidence" value="ECO:0007669"/>
    <property type="project" value="UniProtKB-KW"/>
</dbReference>
<feature type="compositionally biased region" description="Basic and acidic residues" evidence="4">
    <location>
        <begin position="431"/>
        <end position="456"/>
    </location>
</feature>
<dbReference type="InterPro" id="IPR003653">
    <property type="entry name" value="Peptidase_C48_C"/>
</dbReference>
<evidence type="ECO:0000313" key="6">
    <source>
        <dbReference type="EMBL" id="VVA93716.1"/>
    </source>
</evidence>
<evidence type="ECO:0000256" key="4">
    <source>
        <dbReference type="SAM" id="MobiDB-lite"/>
    </source>
</evidence>
<evidence type="ECO:0000256" key="1">
    <source>
        <dbReference type="ARBA" id="ARBA00005234"/>
    </source>
</evidence>